<sequence>MNFHLMNKLKIQCREFGYYFQTSQIVSIDLPARGMPLPFQTAGLCSPEQEIGDRRNNPTTRTKSDSSTRRLLATDHVILNHGQVTWTTPELVLLPPSQWMSRRASRFHTTGRRFEPRAGQGRLSLSPLQWVDK</sequence>
<accession>A0A8X6SNB0</accession>
<dbReference type="Proteomes" id="UP000887159">
    <property type="component" value="Unassembled WGS sequence"/>
</dbReference>
<evidence type="ECO:0000313" key="3">
    <source>
        <dbReference type="Proteomes" id="UP000887159"/>
    </source>
</evidence>
<dbReference type="EMBL" id="BMAU01021334">
    <property type="protein sequence ID" value="GFY15286.1"/>
    <property type="molecule type" value="Genomic_DNA"/>
</dbReference>
<name>A0A8X6SNB0_TRICX</name>
<reference evidence="2" key="1">
    <citation type="submission" date="2020-08" db="EMBL/GenBank/DDBJ databases">
        <title>Multicomponent nature underlies the extraordinary mechanical properties of spider dragline silk.</title>
        <authorList>
            <person name="Kono N."/>
            <person name="Nakamura H."/>
            <person name="Mori M."/>
            <person name="Yoshida Y."/>
            <person name="Ohtoshi R."/>
            <person name="Malay A.D."/>
            <person name="Moran D.A.P."/>
            <person name="Tomita M."/>
            <person name="Numata K."/>
            <person name="Arakawa K."/>
        </authorList>
    </citation>
    <scope>NUCLEOTIDE SEQUENCE</scope>
</reference>
<keyword evidence="3" id="KW-1185">Reference proteome</keyword>
<proteinExistence type="predicted"/>
<feature type="region of interest" description="Disordered" evidence="1">
    <location>
        <begin position="41"/>
        <end position="68"/>
    </location>
</feature>
<evidence type="ECO:0000313" key="2">
    <source>
        <dbReference type="EMBL" id="GFY15286.1"/>
    </source>
</evidence>
<comment type="caution">
    <text evidence="2">The sequence shown here is derived from an EMBL/GenBank/DDBJ whole genome shotgun (WGS) entry which is preliminary data.</text>
</comment>
<organism evidence="2 3">
    <name type="scientific">Trichonephila clavipes</name>
    <name type="common">Golden silk orbweaver</name>
    <name type="synonym">Nephila clavipes</name>
    <dbReference type="NCBI Taxonomy" id="2585209"/>
    <lineage>
        <taxon>Eukaryota</taxon>
        <taxon>Metazoa</taxon>
        <taxon>Ecdysozoa</taxon>
        <taxon>Arthropoda</taxon>
        <taxon>Chelicerata</taxon>
        <taxon>Arachnida</taxon>
        <taxon>Araneae</taxon>
        <taxon>Araneomorphae</taxon>
        <taxon>Entelegynae</taxon>
        <taxon>Araneoidea</taxon>
        <taxon>Nephilidae</taxon>
        <taxon>Trichonephila</taxon>
    </lineage>
</organism>
<evidence type="ECO:0000256" key="1">
    <source>
        <dbReference type="SAM" id="MobiDB-lite"/>
    </source>
</evidence>
<feature type="compositionally biased region" description="Basic and acidic residues" evidence="1">
    <location>
        <begin position="51"/>
        <end position="68"/>
    </location>
</feature>
<protein>
    <submittedName>
        <fullName evidence="2">Uncharacterized protein</fullName>
    </submittedName>
</protein>
<dbReference type="AlphaFoldDB" id="A0A8X6SNB0"/>
<gene>
    <name evidence="2" type="ORF">TNCV_1570971</name>
</gene>